<keyword evidence="2" id="KW-1185">Reference proteome</keyword>
<gene>
    <name evidence="1" type="ORF">AWR27_15730</name>
</gene>
<dbReference type="RefSeq" id="WP_077132077.1">
    <property type="nucleotide sequence ID" value="NZ_CP014263.1"/>
</dbReference>
<dbReference type="STRING" id="1178516.AWR27_15730"/>
<dbReference type="EMBL" id="CP014263">
    <property type="protein sequence ID" value="AQG80646.1"/>
    <property type="molecule type" value="Genomic_DNA"/>
</dbReference>
<accession>A0A1P9WZ37</accession>
<name>A0A1P9WZ37_9BACT</name>
<proteinExistence type="predicted"/>
<dbReference type="KEGG" id="smon:AWR27_15730"/>
<reference evidence="1 2" key="1">
    <citation type="submission" date="2016-01" db="EMBL/GenBank/DDBJ databases">
        <authorList>
            <person name="Oliw E.H."/>
        </authorList>
    </citation>
    <scope>NUCLEOTIDE SEQUENCE [LARGE SCALE GENOMIC DNA]</scope>
    <source>
        <strain evidence="1 2">DY10</strain>
    </source>
</reference>
<dbReference type="Proteomes" id="UP000187941">
    <property type="component" value="Chromosome"/>
</dbReference>
<organism evidence="1 2">
    <name type="scientific">Spirosoma montaniterrae</name>
    <dbReference type="NCBI Taxonomy" id="1178516"/>
    <lineage>
        <taxon>Bacteria</taxon>
        <taxon>Pseudomonadati</taxon>
        <taxon>Bacteroidota</taxon>
        <taxon>Cytophagia</taxon>
        <taxon>Cytophagales</taxon>
        <taxon>Cytophagaceae</taxon>
        <taxon>Spirosoma</taxon>
    </lineage>
</organism>
<evidence type="ECO:0000313" key="2">
    <source>
        <dbReference type="Proteomes" id="UP000187941"/>
    </source>
</evidence>
<evidence type="ECO:0000313" key="1">
    <source>
        <dbReference type="EMBL" id="AQG80646.1"/>
    </source>
</evidence>
<protein>
    <submittedName>
        <fullName evidence="1">Uncharacterized protein</fullName>
    </submittedName>
</protein>
<sequence>MPSKLIASAWHNIRPKQSVLFSGEVRLRYFVYNGSIPRQQMLCNLNIDMVGPAQGFYNGGGTYWR</sequence>
<dbReference type="AlphaFoldDB" id="A0A1P9WZ37"/>